<dbReference type="EMBL" id="JAPCXB010000001">
    <property type="protein sequence ID" value="KAJ1615522.1"/>
    <property type="molecule type" value="Genomic_DNA"/>
</dbReference>
<dbReference type="Pfam" id="PF09759">
    <property type="entry name" value="Atx10homo_assoc"/>
    <property type="match status" value="1"/>
</dbReference>
<name>A0ABQ8PE67_9CRYT</name>
<sequence length="591" mass="68209">MELDFDMSKRYHECIENVRNHFEKDEFDSFYLLKSVLKESARQKVILSKCSEILGVILELTDSILELLQLEDYSYGELRLLSELSILLGLLRNVSTVSIENRQKISSSKLFRNLNNFIYIRLNTEEKIGLLNTASFKMLKVLCRSSPEEAYYNDSQLRECLLLTCRLLQLLANISIDCDIEYKNYLFKTMYPFGFINIYLVELIFLAFGLSQGSKVETSAVACSFHLIYNLIKSRASTMGEIIEKRELFECFIFVSVSMYLNSLKHVGTEQLKSSEWIFFFFKSVLSENPQIFYNLYFYSHSEESKYDCDASLIYLTMQEPFVKLSMLENSIVDISDAKITKEILLLQKHISDTMLTEYEFKDIVLEICTEIETNPNFKHEPHEPKEHIISKIFTIDNMLLGILLELKSGISYLDQFVKLQIGGSSELADMSQEGFSVTKLGNIRGWISIFRISTPKDESNLDFFDEVLINLANILETMLKFRKCMVKSTNSKHETMNSVWRQVSEEVSMTSVIQAISTICFGNIRLQNSFCKVQERVKMLIECTAIVDESHPFIREAAIFSIRSIAENNTSVSEILSNLRENEIAKGVVK</sequence>
<organism evidence="2 3">
    <name type="scientific">Cryptosporidium canis</name>
    <dbReference type="NCBI Taxonomy" id="195482"/>
    <lineage>
        <taxon>Eukaryota</taxon>
        <taxon>Sar</taxon>
        <taxon>Alveolata</taxon>
        <taxon>Apicomplexa</taxon>
        <taxon>Conoidasida</taxon>
        <taxon>Coccidia</taxon>
        <taxon>Eucoccidiorida</taxon>
        <taxon>Eimeriorina</taxon>
        <taxon>Cryptosporidiidae</taxon>
        <taxon>Cryptosporidium</taxon>
    </lineage>
</organism>
<comment type="caution">
    <text evidence="2">The sequence shown here is derived from an EMBL/GenBank/DDBJ whole genome shotgun (WGS) entry which is preliminary data.</text>
</comment>
<proteinExistence type="predicted"/>
<gene>
    <name evidence="2" type="ORF">OJ252_79</name>
</gene>
<dbReference type="InterPro" id="IPR019156">
    <property type="entry name" value="Ataxin-10_domain"/>
</dbReference>
<dbReference type="Proteomes" id="UP001071777">
    <property type="component" value="Unassembled WGS sequence"/>
</dbReference>
<feature type="domain" description="Ataxin-10" evidence="1">
    <location>
        <begin position="512"/>
        <end position="586"/>
    </location>
</feature>
<evidence type="ECO:0000259" key="1">
    <source>
        <dbReference type="Pfam" id="PF09759"/>
    </source>
</evidence>
<evidence type="ECO:0000313" key="3">
    <source>
        <dbReference type="Proteomes" id="UP001071777"/>
    </source>
</evidence>
<reference evidence="2" key="1">
    <citation type="submission" date="2022-10" db="EMBL/GenBank/DDBJ databases">
        <title>Adaptive evolution leads to modifications in subtelomeric GC content in a zoonotic Cryptosporidium species.</title>
        <authorList>
            <person name="Li J."/>
            <person name="Feng Y."/>
            <person name="Xiao L."/>
        </authorList>
    </citation>
    <scope>NUCLEOTIDE SEQUENCE</scope>
    <source>
        <strain evidence="2">25894</strain>
    </source>
</reference>
<keyword evidence="3" id="KW-1185">Reference proteome</keyword>
<evidence type="ECO:0000313" key="2">
    <source>
        <dbReference type="EMBL" id="KAJ1615522.1"/>
    </source>
</evidence>
<protein>
    <recommendedName>
        <fullName evidence="1">Ataxin-10 domain-containing protein</fullName>
    </recommendedName>
</protein>
<accession>A0ABQ8PE67</accession>